<organism evidence="2 3">
    <name type="scientific">Nocardia flavorosea</name>
    <dbReference type="NCBI Taxonomy" id="53429"/>
    <lineage>
        <taxon>Bacteria</taxon>
        <taxon>Bacillati</taxon>
        <taxon>Actinomycetota</taxon>
        <taxon>Actinomycetes</taxon>
        <taxon>Mycobacteriales</taxon>
        <taxon>Nocardiaceae</taxon>
        <taxon>Nocardia</taxon>
    </lineage>
</organism>
<dbReference type="Proteomes" id="UP000570678">
    <property type="component" value="Unassembled WGS sequence"/>
</dbReference>
<keyword evidence="2" id="KW-0436">Ligase</keyword>
<protein>
    <submittedName>
        <fullName evidence="2">Phenylacetate--CoA ligase family protein</fullName>
    </submittedName>
</protein>
<dbReference type="SUPFAM" id="SSF56801">
    <property type="entry name" value="Acetyl-CoA synthetase-like"/>
    <property type="match status" value="1"/>
</dbReference>
<evidence type="ECO:0000313" key="2">
    <source>
        <dbReference type="EMBL" id="NKY54571.1"/>
    </source>
</evidence>
<dbReference type="AlphaFoldDB" id="A0A846Y9Z0"/>
<dbReference type="EMBL" id="JAAXOT010000001">
    <property type="protein sequence ID" value="NKY54571.1"/>
    <property type="molecule type" value="Genomic_DNA"/>
</dbReference>
<dbReference type="InterPro" id="IPR045851">
    <property type="entry name" value="AMP-bd_C_sf"/>
</dbReference>
<dbReference type="GO" id="GO:0016874">
    <property type="term" value="F:ligase activity"/>
    <property type="evidence" value="ECO:0007669"/>
    <property type="project" value="UniProtKB-KW"/>
</dbReference>
<name>A0A846Y9Z0_9NOCA</name>
<comment type="caution">
    <text evidence="2">The sequence shown here is derived from an EMBL/GenBank/DDBJ whole genome shotgun (WGS) entry which is preliminary data.</text>
</comment>
<gene>
    <name evidence="2" type="ORF">HGA15_00045</name>
</gene>
<dbReference type="PANTHER" id="PTHR43845">
    <property type="entry name" value="BLR5969 PROTEIN"/>
    <property type="match status" value="1"/>
</dbReference>
<keyword evidence="3" id="KW-1185">Reference proteome</keyword>
<sequence>MDVAPSSAFESNADDPNRRFFQPDIETMSREGIRAAQEKRVLELVPAAYENSPFYRELWSAAGVDPARVRSLDDFFEMVPTFAKDDLRAYRARTGDPFSGLLQVPTSRLTSVMSTSGTTGAPELLPEIWDAAPPLPACSARDLWELGVRPGDRVIVPAGVFRGFFDTFYQEMGLVPIYVDAWIGQGAEIIAALQRYRPTYIQLIMPTVLELERLAGSYDLRDALSSLRGASFAGQPLGAALAAKVSEEWGVELFIYSSAGDTGTAWECREHNGFHLWEDLVLAENLEPEGRGTVPAGEVGELVATDLDNQAAPLIRYRSGDLVRFDPGRCGCGRTHLRQWIIGRLGDETIVRGRPVVVGEVWKAVETQEETHDGMFQIIREERVVDRLRLRVGYAPADGLDLADLGVRLRAAVTDRVGVEPEIELVPVDDLVARSSSVAKFPRVVKA</sequence>
<proteinExistence type="predicted"/>
<dbReference type="Gene3D" id="3.40.50.12780">
    <property type="entry name" value="N-terminal domain of ligase-like"/>
    <property type="match status" value="1"/>
</dbReference>
<dbReference type="PANTHER" id="PTHR43845:SF1">
    <property type="entry name" value="BLR5969 PROTEIN"/>
    <property type="match status" value="1"/>
</dbReference>
<evidence type="ECO:0000256" key="1">
    <source>
        <dbReference type="SAM" id="MobiDB-lite"/>
    </source>
</evidence>
<dbReference type="Gene3D" id="3.30.300.30">
    <property type="match status" value="1"/>
</dbReference>
<dbReference type="InterPro" id="IPR042099">
    <property type="entry name" value="ANL_N_sf"/>
</dbReference>
<reference evidence="2 3" key="1">
    <citation type="submission" date="2020-04" db="EMBL/GenBank/DDBJ databases">
        <title>MicrobeNet Type strains.</title>
        <authorList>
            <person name="Nicholson A.C."/>
        </authorList>
    </citation>
    <scope>NUCLEOTIDE SEQUENCE [LARGE SCALE GENOMIC DNA]</scope>
    <source>
        <strain evidence="2 3">JCM 3332</strain>
    </source>
</reference>
<accession>A0A846Y9Z0</accession>
<evidence type="ECO:0000313" key="3">
    <source>
        <dbReference type="Proteomes" id="UP000570678"/>
    </source>
</evidence>
<feature type="region of interest" description="Disordered" evidence="1">
    <location>
        <begin position="1"/>
        <end position="20"/>
    </location>
</feature>
<dbReference type="RefSeq" id="WP_062971207.1">
    <property type="nucleotide sequence ID" value="NZ_JAAXOT010000001.1"/>
</dbReference>